<dbReference type="PANTHER" id="PTHR34156:SF5">
    <property type="entry name" value="OUTER MEMBRANE PROTEIN"/>
    <property type="match status" value="1"/>
</dbReference>
<evidence type="ECO:0000313" key="5">
    <source>
        <dbReference type="Proteomes" id="UP000254848"/>
    </source>
</evidence>
<evidence type="ECO:0000256" key="2">
    <source>
        <dbReference type="SAM" id="SignalP"/>
    </source>
</evidence>
<dbReference type="Pfam" id="PF07338">
    <property type="entry name" value="YdgH_BhsA-like"/>
    <property type="match status" value="1"/>
</dbReference>
<feature type="domain" description="YdgH/BhsA/McbA-like" evidence="3">
    <location>
        <begin position="34"/>
        <end position="87"/>
    </location>
</feature>
<reference evidence="4 5" key="1">
    <citation type="submission" date="2018-07" db="EMBL/GenBank/DDBJ databases">
        <title>Genomic Encyclopedia of Type Strains, Phase IV (KMG-IV): sequencing the most valuable type-strain genomes for metagenomic binning, comparative biology and taxonomic classification.</title>
        <authorList>
            <person name="Goeker M."/>
        </authorList>
    </citation>
    <scope>NUCLEOTIDE SEQUENCE [LARGE SCALE GENOMIC DNA]</scope>
    <source>
        <strain evidence="4 5">DSM 103736</strain>
    </source>
</reference>
<gene>
    <name evidence="4" type="ORF">C8D90_102114</name>
</gene>
<dbReference type="Proteomes" id="UP000254848">
    <property type="component" value="Unassembled WGS sequence"/>
</dbReference>
<dbReference type="SUPFAM" id="SSF159871">
    <property type="entry name" value="YdgH-like"/>
    <property type="match status" value="1"/>
</dbReference>
<feature type="signal peptide" evidence="2">
    <location>
        <begin position="1"/>
        <end position="22"/>
    </location>
</feature>
<dbReference type="RefSeq" id="WP_115457385.1">
    <property type="nucleotide sequence ID" value="NZ_QRAP01000002.1"/>
</dbReference>
<comment type="caution">
    <text evidence="4">The sequence shown here is derived from an EMBL/GenBank/DDBJ whole genome shotgun (WGS) entry which is preliminary data.</text>
</comment>
<dbReference type="PANTHER" id="PTHR34156">
    <property type="entry name" value="OUTER MEMBRANE PROTEIN-RELATED-RELATED"/>
    <property type="match status" value="1"/>
</dbReference>
<dbReference type="NCBIfam" id="NF033776">
    <property type="entry name" value="stress_YhcN"/>
    <property type="match status" value="1"/>
</dbReference>
<sequence length="87" mass="9077">MTIKTTVATLSVLSMLSFGAFAAESVSSSQAESMQSMGTITVNGVDGAPSDIKAELSAKADKMGATAYHITEARIDGNYHATAEIYR</sequence>
<accession>A0A370R153</accession>
<dbReference type="AlphaFoldDB" id="A0A370R153"/>
<proteinExistence type="predicted"/>
<feature type="chain" id="PRO_5016612509" evidence="2">
    <location>
        <begin position="23"/>
        <end position="87"/>
    </location>
</feature>
<keyword evidence="1 2" id="KW-0732">Signal</keyword>
<evidence type="ECO:0000259" key="3">
    <source>
        <dbReference type="Pfam" id="PF07338"/>
    </source>
</evidence>
<dbReference type="InterPro" id="IPR036275">
    <property type="entry name" value="YdgH-like_sf"/>
</dbReference>
<keyword evidence="5" id="KW-1185">Reference proteome</keyword>
<dbReference type="OrthoDB" id="6540189at2"/>
<evidence type="ECO:0000313" key="4">
    <source>
        <dbReference type="EMBL" id="RDK95639.1"/>
    </source>
</evidence>
<dbReference type="InterPro" id="IPR051096">
    <property type="entry name" value="BhsA/McbA_stress_biofilm_assoc"/>
</dbReference>
<evidence type="ECO:0000256" key="1">
    <source>
        <dbReference type="ARBA" id="ARBA00022729"/>
    </source>
</evidence>
<dbReference type="InterPro" id="IPR025543">
    <property type="entry name" value="Dodecin-like"/>
</dbReference>
<organism evidence="4 5">
    <name type="scientific">Enterobacillus tribolii</name>
    <dbReference type="NCBI Taxonomy" id="1487935"/>
    <lineage>
        <taxon>Bacteria</taxon>
        <taxon>Pseudomonadati</taxon>
        <taxon>Pseudomonadota</taxon>
        <taxon>Gammaproteobacteria</taxon>
        <taxon>Enterobacterales</taxon>
        <taxon>Hafniaceae</taxon>
        <taxon>Enterobacillus</taxon>
    </lineage>
</organism>
<protein>
    <submittedName>
        <fullName evidence="4">Uncharacterized protein DUF1471</fullName>
    </submittedName>
</protein>
<dbReference type="Gene3D" id="3.30.1660.10">
    <property type="entry name" value="Flavin-binding protein dodecin"/>
    <property type="match status" value="1"/>
</dbReference>
<name>A0A370R153_9GAMM</name>
<dbReference type="InterPro" id="IPR047775">
    <property type="entry name" value="Stress_YhcN-like"/>
</dbReference>
<dbReference type="EMBL" id="QRAP01000002">
    <property type="protein sequence ID" value="RDK95639.1"/>
    <property type="molecule type" value="Genomic_DNA"/>
</dbReference>
<dbReference type="InterPro" id="IPR010854">
    <property type="entry name" value="YdgH/BhsA/McbA-like_dom"/>
</dbReference>